<evidence type="ECO:0000313" key="1">
    <source>
        <dbReference type="EMBL" id="EQD34592.1"/>
    </source>
</evidence>
<organism evidence="1">
    <name type="scientific">mine drainage metagenome</name>
    <dbReference type="NCBI Taxonomy" id="410659"/>
    <lineage>
        <taxon>unclassified sequences</taxon>
        <taxon>metagenomes</taxon>
        <taxon>ecological metagenomes</taxon>
    </lineage>
</organism>
<accession>T0YS03</accession>
<reference evidence="1" key="2">
    <citation type="journal article" date="2014" name="ISME J.">
        <title>Microbial stratification in low pH oxic and suboxic macroscopic growths along an acid mine drainage.</title>
        <authorList>
            <person name="Mendez-Garcia C."/>
            <person name="Mesa V."/>
            <person name="Sprenger R.R."/>
            <person name="Richter M."/>
            <person name="Diez M.S."/>
            <person name="Solano J."/>
            <person name="Bargiela R."/>
            <person name="Golyshina O.V."/>
            <person name="Manteca A."/>
            <person name="Ramos J.L."/>
            <person name="Gallego J.R."/>
            <person name="Llorente I."/>
            <person name="Martins Dos Santos V.A."/>
            <person name="Jensen O.N."/>
            <person name="Pelaez A.I."/>
            <person name="Sanchez J."/>
            <person name="Ferrer M."/>
        </authorList>
    </citation>
    <scope>NUCLEOTIDE SEQUENCE</scope>
</reference>
<dbReference type="AlphaFoldDB" id="T0YS03"/>
<reference evidence="1" key="1">
    <citation type="submission" date="2013-08" db="EMBL/GenBank/DDBJ databases">
        <authorList>
            <person name="Mendez C."/>
            <person name="Richter M."/>
            <person name="Ferrer M."/>
            <person name="Sanchez J."/>
        </authorList>
    </citation>
    <scope>NUCLEOTIDE SEQUENCE</scope>
</reference>
<sequence>MAKKKTTVYLDESVLRATKVFAARTGRREYEIVDAALRGYLGLSAVEAVWKRSTL</sequence>
<name>T0YS03_9ZZZZ</name>
<dbReference type="EMBL" id="AUZZ01009186">
    <property type="protein sequence ID" value="EQD34592.1"/>
    <property type="molecule type" value="Genomic_DNA"/>
</dbReference>
<keyword evidence="1" id="KW-0436">Ligase</keyword>
<dbReference type="GO" id="GO:0016874">
    <property type="term" value="F:ligase activity"/>
    <property type="evidence" value="ECO:0007669"/>
    <property type="project" value="UniProtKB-KW"/>
</dbReference>
<proteinExistence type="predicted"/>
<protein>
    <submittedName>
        <fullName evidence="1">D-alanine-D-alanine ligase</fullName>
    </submittedName>
</protein>
<comment type="caution">
    <text evidence="1">The sequence shown here is derived from an EMBL/GenBank/DDBJ whole genome shotgun (WGS) entry which is preliminary data.</text>
</comment>
<feature type="non-terminal residue" evidence="1">
    <location>
        <position position="55"/>
    </location>
</feature>
<gene>
    <name evidence="1" type="ORF">B2A_12738</name>
</gene>